<evidence type="ECO:0000313" key="7">
    <source>
        <dbReference type="Proteomes" id="UP001302349"/>
    </source>
</evidence>
<keyword evidence="3 5" id="KW-1133">Transmembrane helix</keyword>
<evidence type="ECO:0000256" key="3">
    <source>
        <dbReference type="ARBA" id="ARBA00022989"/>
    </source>
</evidence>
<dbReference type="InterPro" id="IPR004710">
    <property type="entry name" value="Bilac:Na_transpt"/>
</dbReference>
<sequence>MEAIDSVHLNFNQGTAWGLNFLLAFIMFSVAIELTVTDFKKIAQYPKAALIGIVSQFLLLPFLTFLLIRAWEPAPSIALGMIMVAACPGGNVSNFFSFMAKGNVALSVTLTAFSTVGAILFTPINLSFWASQYEPTARLLTKVDLSVLDVFTAVFIILGVPLIVGMTAKYKAPEWCLKYGNVFRKISLGIFALFVVGALTANYEIFYKHIYLVVILVLIHNALALGGGYALARLSGLTSTDRRTIAIETGIQNSGLGLLLIFTFFDGLGGMALIAAWWGIWHMVSGMTVSYLWSRSN</sequence>
<accession>A0ABZ0IQG9</accession>
<evidence type="ECO:0000256" key="2">
    <source>
        <dbReference type="ARBA" id="ARBA00022692"/>
    </source>
</evidence>
<reference evidence="6 7" key="1">
    <citation type="journal article" date="2023" name="Microbiol. Resour. Announc.">
        <title>Complete Genome Sequence of Imperialibacter roseus strain P4T.</title>
        <authorList>
            <person name="Tizabi D.R."/>
            <person name="Bachvaroff T."/>
            <person name="Hill R.T."/>
        </authorList>
    </citation>
    <scope>NUCLEOTIDE SEQUENCE [LARGE SCALE GENOMIC DNA]</scope>
    <source>
        <strain evidence="6 7">P4T</strain>
    </source>
</reference>
<evidence type="ECO:0000256" key="5">
    <source>
        <dbReference type="SAM" id="Phobius"/>
    </source>
</evidence>
<dbReference type="EMBL" id="CP136051">
    <property type="protein sequence ID" value="WOK06684.1"/>
    <property type="molecule type" value="Genomic_DNA"/>
</dbReference>
<feature type="transmembrane region" description="Helical" evidence="5">
    <location>
        <begin position="108"/>
        <end position="130"/>
    </location>
</feature>
<protein>
    <submittedName>
        <fullName evidence="6">Bile acid:sodium symporter family protein</fullName>
    </submittedName>
</protein>
<evidence type="ECO:0000256" key="4">
    <source>
        <dbReference type="ARBA" id="ARBA00023136"/>
    </source>
</evidence>
<feature type="transmembrane region" description="Helical" evidence="5">
    <location>
        <begin position="150"/>
        <end position="170"/>
    </location>
</feature>
<evidence type="ECO:0000256" key="1">
    <source>
        <dbReference type="ARBA" id="ARBA00004141"/>
    </source>
</evidence>
<keyword evidence="2 5" id="KW-0812">Transmembrane</keyword>
<evidence type="ECO:0000313" key="6">
    <source>
        <dbReference type="EMBL" id="WOK06684.1"/>
    </source>
</evidence>
<feature type="transmembrane region" description="Helical" evidence="5">
    <location>
        <begin position="182"/>
        <end position="203"/>
    </location>
</feature>
<name>A0ABZ0IQG9_9BACT</name>
<proteinExistence type="predicted"/>
<feature type="transmembrane region" description="Helical" evidence="5">
    <location>
        <begin position="77"/>
        <end position="96"/>
    </location>
</feature>
<organism evidence="6 7">
    <name type="scientific">Imperialibacter roseus</name>
    <dbReference type="NCBI Taxonomy" id="1324217"/>
    <lineage>
        <taxon>Bacteria</taxon>
        <taxon>Pseudomonadati</taxon>
        <taxon>Bacteroidota</taxon>
        <taxon>Cytophagia</taxon>
        <taxon>Cytophagales</taxon>
        <taxon>Flammeovirgaceae</taxon>
        <taxon>Imperialibacter</taxon>
    </lineage>
</organism>
<dbReference type="InterPro" id="IPR002657">
    <property type="entry name" value="BilAc:Na_symport/Acr3"/>
</dbReference>
<dbReference type="RefSeq" id="WP_317489391.1">
    <property type="nucleotide sequence ID" value="NZ_CP136051.1"/>
</dbReference>
<comment type="subcellular location">
    <subcellularLocation>
        <location evidence="1">Membrane</location>
        <topology evidence="1">Multi-pass membrane protein</topology>
    </subcellularLocation>
</comment>
<dbReference type="InterPro" id="IPR038770">
    <property type="entry name" value="Na+/solute_symporter_sf"/>
</dbReference>
<dbReference type="Pfam" id="PF01758">
    <property type="entry name" value="SBF"/>
    <property type="match status" value="1"/>
</dbReference>
<dbReference type="Proteomes" id="UP001302349">
    <property type="component" value="Chromosome"/>
</dbReference>
<feature type="transmembrane region" description="Helical" evidence="5">
    <location>
        <begin position="209"/>
        <end position="232"/>
    </location>
</feature>
<dbReference type="PANTHER" id="PTHR10361">
    <property type="entry name" value="SODIUM-BILE ACID COTRANSPORTER"/>
    <property type="match status" value="1"/>
</dbReference>
<dbReference type="Gene3D" id="1.20.1530.20">
    <property type="match status" value="1"/>
</dbReference>
<dbReference type="PANTHER" id="PTHR10361:SF28">
    <property type="entry name" value="P3 PROTEIN-RELATED"/>
    <property type="match status" value="1"/>
</dbReference>
<keyword evidence="7" id="KW-1185">Reference proteome</keyword>
<keyword evidence="4 5" id="KW-0472">Membrane</keyword>
<feature type="transmembrane region" description="Helical" evidence="5">
    <location>
        <begin position="16"/>
        <end position="36"/>
    </location>
</feature>
<gene>
    <name evidence="6" type="ORF">RT717_26785</name>
</gene>
<feature type="transmembrane region" description="Helical" evidence="5">
    <location>
        <begin position="48"/>
        <end position="71"/>
    </location>
</feature>